<gene>
    <name evidence="2" type="ORF">MVEN_01037100</name>
</gene>
<reference evidence="2" key="1">
    <citation type="submission" date="2020-05" db="EMBL/GenBank/DDBJ databases">
        <title>Mycena genomes resolve the evolution of fungal bioluminescence.</title>
        <authorList>
            <person name="Tsai I.J."/>
        </authorList>
    </citation>
    <scope>NUCLEOTIDE SEQUENCE</scope>
    <source>
        <strain evidence="2">CCC161011</strain>
    </source>
</reference>
<dbReference type="OrthoDB" id="2997776at2759"/>
<proteinExistence type="predicted"/>
<keyword evidence="3" id="KW-1185">Reference proteome</keyword>
<protein>
    <submittedName>
        <fullName evidence="2">Uncharacterized protein</fullName>
    </submittedName>
</protein>
<evidence type="ECO:0000313" key="3">
    <source>
        <dbReference type="Proteomes" id="UP000620124"/>
    </source>
</evidence>
<evidence type="ECO:0000256" key="1">
    <source>
        <dbReference type="SAM" id="MobiDB-lite"/>
    </source>
</evidence>
<dbReference type="EMBL" id="JACAZI010000007">
    <property type="protein sequence ID" value="KAF7357005.1"/>
    <property type="molecule type" value="Genomic_DNA"/>
</dbReference>
<name>A0A8H6YFE0_9AGAR</name>
<feature type="compositionally biased region" description="Acidic residues" evidence="1">
    <location>
        <begin position="229"/>
        <end position="261"/>
    </location>
</feature>
<accession>A0A8H6YFE0</accession>
<dbReference type="Proteomes" id="UP000620124">
    <property type="component" value="Unassembled WGS sequence"/>
</dbReference>
<dbReference type="AlphaFoldDB" id="A0A8H6YFE0"/>
<feature type="region of interest" description="Disordered" evidence="1">
    <location>
        <begin position="217"/>
        <end position="268"/>
    </location>
</feature>
<sequence>MPEHLVLPQELQCMIISLHSKEFLLLWGTYRAVCKAWREHVEYIAKTKWVHTGAFLYAGYMARDADQNKVFLSGSFNFQRIEGDNGVFTDTDCADKYRKAYVKACKATSPPDAELCGFVHDVKIPGMSVDWDTLTITCPWRALVDGVLAEELRVEAYRKTRFKALMTQVKRMPGDGLAKFQASLKLFGAHVHGAYEAVRKARLGYTDREGDERLKQGRVAASYRALEHEEPENEDEEDEQENEDDEEDEEEVEEEDEEDESGSGFVLR</sequence>
<comment type="caution">
    <text evidence="2">The sequence shown here is derived from an EMBL/GenBank/DDBJ whole genome shotgun (WGS) entry which is preliminary data.</text>
</comment>
<organism evidence="2 3">
    <name type="scientific">Mycena venus</name>
    <dbReference type="NCBI Taxonomy" id="2733690"/>
    <lineage>
        <taxon>Eukaryota</taxon>
        <taxon>Fungi</taxon>
        <taxon>Dikarya</taxon>
        <taxon>Basidiomycota</taxon>
        <taxon>Agaricomycotina</taxon>
        <taxon>Agaricomycetes</taxon>
        <taxon>Agaricomycetidae</taxon>
        <taxon>Agaricales</taxon>
        <taxon>Marasmiineae</taxon>
        <taxon>Mycenaceae</taxon>
        <taxon>Mycena</taxon>
    </lineage>
</organism>
<evidence type="ECO:0000313" key="2">
    <source>
        <dbReference type="EMBL" id="KAF7357005.1"/>
    </source>
</evidence>